<evidence type="ECO:0000313" key="2">
    <source>
        <dbReference type="EMBL" id="PZG03368.1"/>
    </source>
</evidence>
<keyword evidence="1" id="KW-0812">Transmembrane</keyword>
<dbReference type="Proteomes" id="UP000249304">
    <property type="component" value="Unassembled WGS sequence"/>
</dbReference>
<dbReference type="EMBL" id="POUD01000433">
    <property type="protein sequence ID" value="PZG03368.1"/>
    <property type="molecule type" value="Genomic_DNA"/>
</dbReference>
<dbReference type="AlphaFoldDB" id="A0A2W2DUE3"/>
<dbReference type="OrthoDB" id="4775568at2"/>
<gene>
    <name evidence="2" type="ORF">C1J01_46060</name>
</gene>
<protein>
    <submittedName>
        <fullName evidence="2">Uncharacterized protein</fullName>
    </submittedName>
</protein>
<feature type="transmembrane region" description="Helical" evidence="1">
    <location>
        <begin position="15"/>
        <end position="37"/>
    </location>
</feature>
<keyword evidence="1" id="KW-0472">Membrane</keyword>
<feature type="transmembrane region" description="Helical" evidence="1">
    <location>
        <begin position="137"/>
        <end position="157"/>
    </location>
</feature>
<feature type="transmembrane region" description="Helical" evidence="1">
    <location>
        <begin position="206"/>
        <end position="227"/>
    </location>
</feature>
<reference evidence="2 3" key="1">
    <citation type="submission" date="2018-01" db="EMBL/GenBank/DDBJ databases">
        <title>Draft genome sequence of Nonomuraea sp. KC333.</title>
        <authorList>
            <person name="Sahin N."/>
            <person name="Saygin H."/>
            <person name="Ay H."/>
        </authorList>
    </citation>
    <scope>NUCLEOTIDE SEQUENCE [LARGE SCALE GENOMIC DNA]</scope>
    <source>
        <strain evidence="2 3">KC333</strain>
    </source>
</reference>
<name>A0A2W2DUE3_9ACTN</name>
<comment type="caution">
    <text evidence="2">The sequence shown here is derived from an EMBL/GenBank/DDBJ whole genome shotgun (WGS) entry which is preliminary data.</text>
</comment>
<keyword evidence="3" id="KW-1185">Reference proteome</keyword>
<organism evidence="2 3">
    <name type="scientific">Nonomuraea aridisoli</name>
    <dbReference type="NCBI Taxonomy" id="2070368"/>
    <lineage>
        <taxon>Bacteria</taxon>
        <taxon>Bacillati</taxon>
        <taxon>Actinomycetota</taxon>
        <taxon>Actinomycetes</taxon>
        <taxon>Streptosporangiales</taxon>
        <taxon>Streptosporangiaceae</taxon>
        <taxon>Nonomuraea</taxon>
    </lineage>
</organism>
<evidence type="ECO:0000313" key="3">
    <source>
        <dbReference type="Proteomes" id="UP000249304"/>
    </source>
</evidence>
<sequence>MESDLVARALRTTGFVARLALLLSLLVGLVVSTAVSFPSARTLERFRSAVLAGEVERIDYWTENEGALTSLVWSESPLAWHRVEGPIVDLEGPYTTALLMADLRNAPDPPVLVMQRPWMESSGNGFFPDWPFASPGGWWIGAAWILAFLAMLCSTPRLANRWAWFWLFTVGQIGVFLFLVLEPRPLWRRHGEELAPSKRVNGRSGCGYSILLAIVSMAVAVAIGRLVELAVG</sequence>
<proteinExistence type="predicted"/>
<accession>A0A2W2DUE3</accession>
<dbReference type="RefSeq" id="WP_111185328.1">
    <property type="nucleotide sequence ID" value="NZ_POUD01000433.1"/>
</dbReference>
<keyword evidence="1" id="KW-1133">Transmembrane helix</keyword>
<evidence type="ECO:0000256" key="1">
    <source>
        <dbReference type="SAM" id="Phobius"/>
    </source>
</evidence>
<feature type="transmembrane region" description="Helical" evidence="1">
    <location>
        <begin position="163"/>
        <end position="181"/>
    </location>
</feature>